<dbReference type="KEGG" id="lpil:LIP_0705"/>
<sequence length="78" mass="8889">MTVGTKLHQTLVQCEGALAQFKSFALDTENPQAKALYSHLADVMDREIIQPLRSRVNQTEAEEPQYKVYQQAMQQPKP</sequence>
<dbReference type="STRING" id="1555112.LIP_0705"/>
<proteinExistence type="predicted"/>
<gene>
    <name evidence="1" type="ORF">LIP_0705</name>
</gene>
<dbReference type="Pfam" id="PF07870">
    <property type="entry name" value="DUF1657"/>
    <property type="match status" value="1"/>
</dbReference>
<dbReference type="OrthoDB" id="2902550at2"/>
<dbReference type="EMBL" id="AP014924">
    <property type="protein sequence ID" value="BAS26562.1"/>
    <property type="molecule type" value="Genomic_DNA"/>
</dbReference>
<accession>A0A0K2SHP9</accession>
<keyword evidence="2" id="KW-1185">Reference proteome</keyword>
<organism evidence="1 2">
    <name type="scientific">Limnochorda pilosa</name>
    <dbReference type="NCBI Taxonomy" id="1555112"/>
    <lineage>
        <taxon>Bacteria</taxon>
        <taxon>Bacillati</taxon>
        <taxon>Bacillota</taxon>
        <taxon>Limnochordia</taxon>
        <taxon>Limnochordales</taxon>
        <taxon>Limnochordaceae</taxon>
        <taxon>Limnochorda</taxon>
    </lineage>
</organism>
<evidence type="ECO:0000313" key="2">
    <source>
        <dbReference type="Proteomes" id="UP000065807"/>
    </source>
</evidence>
<name>A0A0K2SHP9_LIMPI</name>
<reference evidence="2" key="1">
    <citation type="submission" date="2015-07" db="EMBL/GenBank/DDBJ databases">
        <title>Complete genome sequence and phylogenetic analysis of Limnochorda pilosa.</title>
        <authorList>
            <person name="Watanabe M."/>
            <person name="Kojima H."/>
            <person name="Fukui M."/>
        </authorList>
    </citation>
    <scope>NUCLEOTIDE SEQUENCE [LARGE SCALE GENOMIC DNA]</scope>
    <source>
        <strain evidence="2">HC45</strain>
    </source>
</reference>
<protein>
    <submittedName>
        <fullName evidence="1">Uncharacterized protein</fullName>
    </submittedName>
</protein>
<dbReference type="InterPro" id="IPR012452">
    <property type="entry name" value="DUF1657"/>
</dbReference>
<evidence type="ECO:0000313" key="1">
    <source>
        <dbReference type="EMBL" id="BAS26562.1"/>
    </source>
</evidence>
<dbReference type="Proteomes" id="UP000065807">
    <property type="component" value="Chromosome"/>
</dbReference>
<dbReference type="RefSeq" id="WP_068134304.1">
    <property type="nucleotide sequence ID" value="NZ_AP014924.1"/>
</dbReference>
<dbReference type="AlphaFoldDB" id="A0A0K2SHP9"/>
<reference evidence="2" key="2">
    <citation type="journal article" date="2016" name="Int. J. Syst. Evol. Microbiol.">
        <title>Complete genome sequence and cell structure of Limnochorda pilosa, a Gram-negative spore-former within the phylum Firmicutes.</title>
        <authorList>
            <person name="Watanabe M."/>
            <person name="Kojima H."/>
            <person name="Fukui M."/>
        </authorList>
    </citation>
    <scope>NUCLEOTIDE SEQUENCE [LARGE SCALE GENOMIC DNA]</scope>
    <source>
        <strain evidence="2">HC45</strain>
    </source>
</reference>